<keyword evidence="3" id="KW-1185">Reference proteome</keyword>
<evidence type="ECO:0000313" key="3">
    <source>
        <dbReference type="Proteomes" id="UP001491552"/>
    </source>
</evidence>
<evidence type="ECO:0000256" key="1">
    <source>
        <dbReference type="SAM" id="MobiDB-lite"/>
    </source>
</evidence>
<accession>A0ABV1G3F3</accession>
<protein>
    <submittedName>
        <fullName evidence="2">Uncharacterized protein</fullName>
    </submittedName>
</protein>
<reference evidence="2 3" key="1">
    <citation type="submission" date="2024-03" db="EMBL/GenBank/DDBJ databases">
        <title>Human intestinal bacterial collection.</title>
        <authorList>
            <person name="Pauvert C."/>
            <person name="Hitch T.C.A."/>
            <person name="Clavel T."/>
        </authorList>
    </citation>
    <scope>NUCLEOTIDE SEQUENCE [LARGE SCALE GENOMIC DNA]</scope>
    <source>
        <strain evidence="2 3">CLA-AA-H192</strain>
    </source>
</reference>
<dbReference type="RefSeq" id="WP_349134641.1">
    <property type="nucleotide sequence ID" value="NZ_JBBMFF010000085.1"/>
</dbReference>
<dbReference type="EMBL" id="JBBMFF010000085">
    <property type="protein sequence ID" value="MEQ2509932.1"/>
    <property type="molecule type" value="Genomic_DNA"/>
</dbReference>
<gene>
    <name evidence="2" type="ORF">WMO66_01490</name>
</gene>
<organism evidence="2 3">
    <name type="scientific">Faecousia intestinalis</name>
    <dbReference type="NCBI Taxonomy" id="3133167"/>
    <lineage>
        <taxon>Bacteria</taxon>
        <taxon>Bacillati</taxon>
        <taxon>Bacillota</taxon>
        <taxon>Clostridia</taxon>
        <taxon>Eubacteriales</taxon>
        <taxon>Oscillospiraceae</taxon>
        <taxon>Faecousia</taxon>
    </lineage>
</organism>
<feature type="region of interest" description="Disordered" evidence="1">
    <location>
        <begin position="14"/>
        <end position="33"/>
    </location>
</feature>
<dbReference type="Proteomes" id="UP001491552">
    <property type="component" value="Unassembled WGS sequence"/>
</dbReference>
<sequence length="261" mass="29741">MKVPEYYMTLLQELSEGTRKPPEGISLSQQEPLPRAIELQQQIQGMGLPEFLRRCAAQDGTELDEDELEALKPENLLAALARDPAPTQTPPEALEDLEGPKEPDPPVIEEPDDPRSVYSVLLDCCSLDEDLLRYLIDVLQRNADKEFQKLALVTTRKAFPPEALLEWLAGLESRATREELICSAVMDACLDRLASEDQKELMAALLSGDRKTFELFRCEAPELVHLPQATFEWYAENYLDHYYPIRYLIRFNGIRLPEAPR</sequence>
<comment type="caution">
    <text evidence="2">The sequence shown here is derived from an EMBL/GenBank/DDBJ whole genome shotgun (WGS) entry which is preliminary data.</text>
</comment>
<feature type="region of interest" description="Disordered" evidence="1">
    <location>
        <begin position="82"/>
        <end position="113"/>
    </location>
</feature>
<proteinExistence type="predicted"/>
<name>A0ABV1G3F3_9FIRM</name>
<evidence type="ECO:0000313" key="2">
    <source>
        <dbReference type="EMBL" id="MEQ2509932.1"/>
    </source>
</evidence>